<protein>
    <submittedName>
        <fullName evidence="1">Uncharacterized protein</fullName>
    </submittedName>
</protein>
<reference evidence="1" key="1">
    <citation type="submission" date="2022-07" db="EMBL/GenBank/DDBJ databases">
        <title>Genome Sequence of Phlebia brevispora.</title>
        <authorList>
            <person name="Buettner E."/>
        </authorList>
    </citation>
    <scope>NUCLEOTIDE SEQUENCE</scope>
    <source>
        <strain evidence="1">MPL23</strain>
    </source>
</reference>
<keyword evidence="2" id="KW-1185">Reference proteome</keyword>
<gene>
    <name evidence="1" type="ORF">NM688_g8184</name>
</gene>
<evidence type="ECO:0000313" key="2">
    <source>
        <dbReference type="Proteomes" id="UP001148662"/>
    </source>
</evidence>
<organism evidence="1 2">
    <name type="scientific">Phlebia brevispora</name>
    <dbReference type="NCBI Taxonomy" id="194682"/>
    <lineage>
        <taxon>Eukaryota</taxon>
        <taxon>Fungi</taxon>
        <taxon>Dikarya</taxon>
        <taxon>Basidiomycota</taxon>
        <taxon>Agaricomycotina</taxon>
        <taxon>Agaricomycetes</taxon>
        <taxon>Polyporales</taxon>
        <taxon>Meruliaceae</taxon>
        <taxon>Phlebia</taxon>
    </lineage>
</organism>
<name>A0ACC1RW83_9APHY</name>
<dbReference type="EMBL" id="JANHOG010002120">
    <property type="protein sequence ID" value="KAJ3527013.1"/>
    <property type="molecule type" value="Genomic_DNA"/>
</dbReference>
<comment type="caution">
    <text evidence="1">The sequence shown here is derived from an EMBL/GenBank/DDBJ whole genome shotgun (WGS) entry which is preliminary data.</text>
</comment>
<evidence type="ECO:0000313" key="1">
    <source>
        <dbReference type="EMBL" id="KAJ3527013.1"/>
    </source>
</evidence>
<sequence>MIPLARRSTSRKLGTTLVSYTRQSLPRPARFYSAPTKKAQAPAVAAANSVPSPEYPAFLNQPDHQPPPQSLAFESSYQDMESFLRRRNPYTILPTPLPDDDSSPLNDFYFTPSPTQDQIAVIDACLHNLYDVPRAQEIFQTLRQEKPGDPILSVRLYNSLLAAYVEMATTKETSRATYWMENVVALYESMENPANKVVPNANTFAIMLSVWQRFNPNSETPLSAVIEIPEPKALLRDMVDCNVSVAHVVADRTFTTSDQASYAMRDLSKAAVELNMSWIKKEPVVNEDGTVTLETEQENEYEVPFNLANLRKHLAQVAMARRVLPDDTSARQKLLEESVYDVAAARLKHQGKLFEELGITDKGLKGQDLRTWMWNWHVSLEARLKAEVANLIKEESKLAEGKIHTRLSPFMTLIKPEKLSLITILEIMHLQSSGGLAEGMKTTRALLSVGKAVETEYKAEMCKKNHITVPVASATREQGFFTHLGYRALHARRVAAAKYMEDTEEWTAEWTQTVRVRVGSFLVDSLMDTAKVVRHGVDKTTGEEVTEEQPAFYHGYEYVRGTKLGVIKLNKVVSERIARDQLRETLHPRHLPMLIKPKPWLSHDQGGYLYNKTAAMRYKDSQEQLSYLKEASALGNLELVYASLDVLGTTPWQINRDIFNVVLEVWNLGKRLGKLPPAEFDEPEPEKPEAYDSDPKARNIYLMRMKQYLNDKANNHSDRCNVNYKIEIARTFLGDTIYMPHNLDFRGRAYPIPPHLNHIGDDLSRGLLKFGEAKPLGETGLRWLKIHLANLYGYDKGTFEERVQFVHDHLADIYDSADHPLDGQGWWQHADDPWQCLATCKELKAALESSNPTTFLSNLPVHQDGTCNGLQHYAALGGDARGARQVNLSVTDKPSDVYTYVADMVQEEIKADVAKGDKTAILLDGKIARKVVKQTVMTTVYGVTYIAARRTFRFG</sequence>
<proteinExistence type="predicted"/>
<dbReference type="Proteomes" id="UP001148662">
    <property type="component" value="Unassembled WGS sequence"/>
</dbReference>
<accession>A0ACC1RW83</accession>